<sequence length="87" mass="9583">MQERGAALVEAANRLHRRTVHDRPLIARMPGPFIDLGKQISVDRLQVRRIEGTARAFTEHQVCQAVVGQAVFGPRQGRVASQAKSVA</sequence>
<reference evidence="1 2" key="1">
    <citation type="submission" date="2010-12" db="EMBL/GenBank/DDBJ databases">
        <title>Whole genome sequence of Acidiphilium multivorum AIU301.</title>
        <authorList>
            <person name="Narita-Yamada S."/>
            <person name="Nakamura S."/>
            <person name="Ito N."/>
            <person name="Takarada H."/>
            <person name="Katano Y."/>
            <person name="Nakazawa H."/>
            <person name="Hosoyama A."/>
            <person name="Yamada R."/>
            <person name="Fujita N."/>
        </authorList>
    </citation>
    <scope>NUCLEOTIDE SEQUENCE [LARGE SCALE GENOMIC DNA]</scope>
    <source>
        <strain evidence="2">DSM 11245 / JCM 8867 / AIU301</strain>
        <plasmid evidence="1 2">pACMV2</plasmid>
    </source>
</reference>
<dbReference type="HOGENOM" id="CLU_2476327_0_0_5"/>
<dbReference type="AlphaFoldDB" id="F0J7M3"/>
<keyword evidence="1" id="KW-0614">Plasmid</keyword>
<dbReference type="EMBL" id="AP012037">
    <property type="protein sequence ID" value="BAJ83090.1"/>
    <property type="molecule type" value="Genomic_DNA"/>
</dbReference>
<geneLocation type="plasmid" evidence="1 2">
    <name>pACMV2</name>
</geneLocation>
<gene>
    <name evidence="1" type="ordered locus">ACMV_P2_00100</name>
</gene>
<protein>
    <submittedName>
        <fullName evidence="1">Uncharacterized protein</fullName>
    </submittedName>
</protein>
<evidence type="ECO:0000313" key="2">
    <source>
        <dbReference type="Proteomes" id="UP000007100"/>
    </source>
</evidence>
<evidence type="ECO:0000313" key="1">
    <source>
        <dbReference type="EMBL" id="BAJ83090.1"/>
    </source>
</evidence>
<dbReference type="Proteomes" id="UP000007100">
    <property type="component" value="Plasmid pACMV2"/>
</dbReference>
<keyword evidence="2" id="KW-1185">Reference proteome</keyword>
<name>F0J7M3_ACIMA</name>
<accession>F0J7M3</accession>
<dbReference type="KEGG" id="amv:ACMV_P2_00100"/>
<organism evidence="1 2">
    <name type="scientific">Acidiphilium multivorum (strain DSM 11245 / JCM 8867 / NBRC 100883 / AIU 301)</name>
    <dbReference type="NCBI Taxonomy" id="926570"/>
    <lineage>
        <taxon>Bacteria</taxon>
        <taxon>Pseudomonadati</taxon>
        <taxon>Pseudomonadota</taxon>
        <taxon>Alphaproteobacteria</taxon>
        <taxon>Acetobacterales</taxon>
        <taxon>Acidocellaceae</taxon>
        <taxon>Acidiphilium</taxon>
    </lineage>
</organism>
<proteinExistence type="predicted"/>